<reference evidence="3" key="4">
    <citation type="submission" date="2023-03" db="UniProtKB">
        <authorList>
            <consortium name="EnsemblPlants"/>
        </authorList>
    </citation>
    <scope>IDENTIFICATION</scope>
    <source>
        <strain evidence="3">cv. Chiifu-401-42</strain>
    </source>
</reference>
<protein>
    <submittedName>
        <fullName evidence="2 3">Uncharacterized protein</fullName>
    </submittedName>
</protein>
<dbReference type="HOGENOM" id="CLU_1715825_0_0_1"/>
<dbReference type="OMA" id="FIYSVAC"/>
<evidence type="ECO:0000313" key="4">
    <source>
        <dbReference type="Proteomes" id="UP000011750"/>
    </source>
</evidence>
<organism evidence="2">
    <name type="scientific">Brassica campestris</name>
    <name type="common">Field mustard</name>
    <dbReference type="NCBI Taxonomy" id="3711"/>
    <lineage>
        <taxon>Eukaryota</taxon>
        <taxon>Viridiplantae</taxon>
        <taxon>Streptophyta</taxon>
        <taxon>Embryophyta</taxon>
        <taxon>Tracheophyta</taxon>
        <taxon>Spermatophyta</taxon>
        <taxon>Magnoliopsida</taxon>
        <taxon>eudicotyledons</taxon>
        <taxon>Gunneridae</taxon>
        <taxon>Pentapetalae</taxon>
        <taxon>rosids</taxon>
        <taxon>malvids</taxon>
        <taxon>Brassicales</taxon>
        <taxon>Brassicaceae</taxon>
        <taxon>Brassiceae</taxon>
        <taxon>Brassica</taxon>
    </lineage>
</organism>
<evidence type="ECO:0000313" key="3">
    <source>
        <dbReference type="EnsemblPlants" id="Bra001621.1-P"/>
    </source>
</evidence>
<dbReference type="EMBL" id="LR031572">
    <property type="protein sequence ID" value="VDC81897.1"/>
    <property type="molecule type" value="Genomic_DNA"/>
</dbReference>
<dbReference type="Proteomes" id="UP000011750">
    <property type="component" value="Chromosome A03"/>
</dbReference>
<proteinExistence type="predicted"/>
<evidence type="ECO:0000313" key="2">
    <source>
        <dbReference type="EMBL" id="VDC81897.1"/>
    </source>
</evidence>
<dbReference type="Gramene" id="Bra001621.1">
    <property type="protein sequence ID" value="Bra001621.1-P"/>
    <property type="gene ID" value="Bra001621"/>
</dbReference>
<dbReference type="Gramene" id="A03p39850.2_BraZ1">
    <property type="protein sequence ID" value="A03p39850.2_BraZ1.CDS"/>
    <property type="gene ID" value="A03g39850.2_BraZ1"/>
</dbReference>
<keyword evidence="4" id="KW-1185">Reference proteome</keyword>
<reference evidence="4" key="1">
    <citation type="journal article" date="2011" name="Nat. Genet.">
        <title>The genome of the mesopolyploid crop species Brassica rapa.</title>
        <authorList>
            <consortium name="Brassica rapa Genome Sequencing Project Consortium"/>
            <person name="Wang X."/>
            <person name="Wang H."/>
            <person name="Wang J."/>
            <person name="Sun R."/>
            <person name="Wu J."/>
            <person name="Liu S."/>
            <person name="Bai Y."/>
            <person name="Mun J.H."/>
            <person name="Bancroft I."/>
            <person name="Cheng F."/>
            <person name="Huang S."/>
            <person name="Li X."/>
            <person name="Hua W."/>
            <person name="Wang J."/>
            <person name="Wang X."/>
            <person name="Freeling M."/>
            <person name="Pires J.C."/>
            <person name="Paterson A.H."/>
            <person name="Chalhoub B."/>
            <person name="Wang B."/>
            <person name="Hayward A."/>
            <person name="Sharpe A.G."/>
            <person name="Park B.S."/>
            <person name="Weisshaar B."/>
            <person name="Liu B."/>
            <person name="Li B."/>
            <person name="Liu B."/>
            <person name="Tong C."/>
            <person name="Song C."/>
            <person name="Duran C."/>
            <person name="Peng C."/>
            <person name="Geng C."/>
            <person name="Koh C."/>
            <person name="Lin C."/>
            <person name="Edwards D."/>
            <person name="Mu D."/>
            <person name="Shen D."/>
            <person name="Soumpourou E."/>
            <person name="Li F."/>
            <person name="Fraser F."/>
            <person name="Conant G."/>
            <person name="Lassalle G."/>
            <person name="King G.J."/>
            <person name="Bonnema G."/>
            <person name="Tang H."/>
            <person name="Wang H."/>
            <person name="Belcram H."/>
            <person name="Zhou H."/>
            <person name="Hirakawa H."/>
            <person name="Abe H."/>
            <person name="Guo H."/>
            <person name="Wang H."/>
            <person name="Jin H."/>
            <person name="Parkin I.A."/>
            <person name="Batley J."/>
            <person name="Kim J.S."/>
            <person name="Just J."/>
            <person name="Li J."/>
            <person name="Xu J."/>
            <person name="Deng J."/>
            <person name="Kim J.A."/>
            <person name="Li J."/>
            <person name="Yu J."/>
            <person name="Meng J."/>
            <person name="Wang J."/>
            <person name="Min J."/>
            <person name="Poulain J."/>
            <person name="Wang J."/>
            <person name="Hatakeyama K."/>
            <person name="Wu K."/>
            <person name="Wang L."/>
            <person name="Fang L."/>
            <person name="Trick M."/>
            <person name="Links M.G."/>
            <person name="Zhao M."/>
            <person name="Jin M."/>
            <person name="Ramchiary N."/>
            <person name="Drou N."/>
            <person name="Berkman P.J."/>
            <person name="Cai Q."/>
            <person name="Huang Q."/>
            <person name="Li R."/>
            <person name="Tabata S."/>
            <person name="Cheng S."/>
            <person name="Zhang S."/>
            <person name="Zhang S."/>
            <person name="Huang S."/>
            <person name="Sato S."/>
            <person name="Sun S."/>
            <person name="Kwon S.J."/>
            <person name="Choi S.R."/>
            <person name="Lee T.H."/>
            <person name="Fan W."/>
            <person name="Zhao X."/>
            <person name="Tan X."/>
            <person name="Xu X."/>
            <person name="Wang Y."/>
            <person name="Qiu Y."/>
            <person name="Yin Y."/>
            <person name="Li Y."/>
            <person name="Du Y."/>
            <person name="Liao Y."/>
            <person name="Lim Y."/>
            <person name="Narusaka Y."/>
            <person name="Wang Y."/>
            <person name="Wang Z."/>
            <person name="Li Z."/>
            <person name="Wang Z."/>
            <person name="Xiong Z."/>
            <person name="Zhang Z."/>
        </authorList>
    </citation>
    <scope>NUCLEOTIDE SEQUENCE [LARGE SCALE GENOMIC DNA]</scope>
    <source>
        <strain evidence="4">cv. Chiifu-401-42</strain>
    </source>
</reference>
<reference evidence="2" key="3">
    <citation type="submission" date="2018-11" db="EMBL/GenBank/DDBJ databases">
        <authorList>
            <consortium name="Genoscope - CEA"/>
            <person name="William W."/>
        </authorList>
    </citation>
    <scope>NUCLEOTIDE SEQUENCE</scope>
</reference>
<name>A0A3P5ZNR8_BRACM</name>
<dbReference type="EnsemblPlants" id="Bra001621.1">
    <property type="protein sequence ID" value="Bra001621.1-P"/>
    <property type="gene ID" value="Bra001621"/>
</dbReference>
<evidence type="ECO:0000313" key="1">
    <source>
        <dbReference type="EMBL" id="CAG7882642.1"/>
    </source>
</evidence>
<gene>
    <name evidence="2" type="ORF">BRAA03T13115Z</name>
    <name evidence="1" type="ORF">BRAPAZ1V2_A03P39850.2</name>
</gene>
<accession>M4CBP1</accession>
<reference evidence="4" key="2">
    <citation type="journal article" date="2018" name="Hortic Res">
        <title>Improved Brassica rapa reference genome by single-molecule sequencing and chromosome conformation capture technologies.</title>
        <authorList>
            <person name="Zhang L."/>
            <person name="Cai X."/>
            <person name="Wu J."/>
            <person name="Liu M."/>
            <person name="Grob S."/>
            <person name="Cheng F."/>
            <person name="Liang J."/>
            <person name="Cai C."/>
            <person name="Liu Z."/>
            <person name="Liu B."/>
            <person name="Wang F."/>
            <person name="Li S."/>
            <person name="Liu F."/>
            <person name="Li X."/>
            <person name="Cheng L."/>
            <person name="Yang W."/>
            <person name="Li M.H."/>
            <person name="Grossniklaus U."/>
            <person name="Zheng H."/>
            <person name="Wang X."/>
        </authorList>
    </citation>
    <scope>NUCLEOTIDE SEQUENCE [LARGE SCALE GENOMIC DNA]</scope>
    <source>
        <strain evidence="4">cv. Chiifu-401-42</strain>
    </source>
</reference>
<dbReference type="EMBL" id="LS974619">
    <property type="protein sequence ID" value="CAG7882642.1"/>
    <property type="molecule type" value="Genomic_DNA"/>
</dbReference>
<accession>A0A3P5ZNR8</accession>
<dbReference type="Proteomes" id="UP000694005">
    <property type="component" value="Chromosome A03"/>
</dbReference>
<sequence>MLDLEAGLGTVQDEILKITDEMDYKNKQGRALKIDSKYTLMTSIIFITDLTSISCHKNLTAKLLQHSESFIYSVACPRQLLHMPSCHRRFYLLPTHRFSLHSRHCRPPLCFFDSSKFIAKGKSSLLVELVARRVRKYDQPERPPKPHLLHISD</sequence>
<dbReference type="AlphaFoldDB" id="A0A3P5ZNR8"/>